<keyword evidence="1" id="KW-0732">Signal</keyword>
<organism evidence="3 4">
    <name type="scientific">Aliikangiella maris</name>
    <dbReference type="NCBI Taxonomy" id="3162458"/>
    <lineage>
        <taxon>Bacteria</taxon>
        <taxon>Pseudomonadati</taxon>
        <taxon>Pseudomonadota</taxon>
        <taxon>Gammaproteobacteria</taxon>
        <taxon>Oceanospirillales</taxon>
        <taxon>Pleioneaceae</taxon>
        <taxon>Aliikangiella</taxon>
    </lineage>
</organism>
<feature type="chain" id="PRO_5046475587" evidence="1">
    <location>
        <begin position="21"/>
        <end position="341"/>
    </location>
</feature>
<evidence type="ECO:0000256" key="1">
    <source>
        <dbReference type="SAM" id="SignalP"/>
    </source>
</evidence>
<evidence type="ECO:0000259" key="2">
    <source>
        <dbReference type="Pfam" id="PF20243"/>
    </source>
</evidence>
<dbReference type="InterPro" id="IPR023977">
    <property type="entry name" value="MbnP-like"/>
</dbReference>
<dbReference type="Pfam" id="PF20243">
    <property type="entry name" value="MbnP"/>
    <property type="match status" value="1"/>
</dbReference>
<feature type="domain" description="Copper-binding protein MbnP-like" evidence="2">
    <location>
        <begin position="38"/>
        <end position="269"/>
    </location>
</feature>
<feature type="signal peptide" evidence="1">
    <location>
        <begin position="1"/>
        <end position="20"/>
    </location>
</feature>
<name>A0ABV3MVA5_9GAMM</name>
<dbReference type="RefSeq" id="WP_367024445.1">
    <property type="nucleotide sequence ID" value="NZ_JBFDAH010000069.1"/>
</dbReference>
<reference evidence="3 4" key="1">
    <citation type="submission" date="2024-06" db="EMBL/GenBank/DDBJ databases">
        <title>Aliikangiella maris sp. nov., sp. nov., a phycosphere bacterium isolated from seawater and ecosystem role in Phaeocystis globosa blooms.</title>
        <authorList>
            <person name="Li F."/>
        </authorList>
    </citation>
    <scope>NUCLEOTIDE SEQUENCE [LARGE SCALE GENOMIC DNA]</scope>
    <source>
        <strain evidence="3 4">GXAS 306</strain>
    </source>
</reference>
<comment type="caution">
    <text evidence="3">The sequence shown here is derived from an EMBL/GenBank/DDBJ whole genome shotgun (WGS) entry which is preliminary data.</text>
</comment>
<evidence type="ECO:0000313" key="4">
    <source>
        <dbReference type="Proteomes" id="UP001554427"/>
    </source>
</evidence>
<gene>
    <name evidence="3" type="ORF">ABVT42_21785</name>
</gene>
<keyword evidence="4" id="KW-1185">Reference proteome</keyword>
<protein>
    <submittedName>
        <fullName evidence="3">MbnP family copper-binding protein</fullName>
    </submittedName>
</protein>
<sequence>MYLRCLYTLCISLFVLQGCGGNSSSSSDNNSIDDLIDTPVTLSFAARSNHLDINCNDVYTGFGPDAEAFIGIGDLRFFVSNIRAYNASDDLVAVTWDNNEFQYNHESGSVALIDFLGAGSNFCDTVAEATGRTNTVITGISNGEVISKVTFDIGVPQALMKAVIAAGPVEDAPSPLNELNWSWAGGYRHFVINFTMMNSSNSAIINNSSIHIGSTDCGGDFSAGINALTDRDECGYLNTAQVSLEQFNPESNIIVFDVASALSNIRATDLVSDVWQAHNGDETLCIDERRDGEWCVTGQNFGLQCHSGLATEACQSIFPNFGIELTTGESSSQTNSVFDAE</sequence>
<accession>A0ABV3MVA5</accession>
<dbReference type="Proteomes" id="UP001554427">
    <property type="component" value="Unassembled WGS sequence"/>
</dbReference>
<dbReference type="NCBIfam" id="TIGR04052">
    <property type="entry name" value="MbnP_like_WxW"/>
    <property type="match status" value="1"/>
</dbReference>
<dbReference type="InterPro" id="IPR046863">
    <property type="entry name" value="MbnP-like_dom"/>
</dbReference>
<evidence type="ECO:0000313" key="3">
    <source>
        <dbReference type="EMBL" id="MEW4368106.1"/>
    </source>
</evidence>
<proteinExistence type="predicted"/>
<dbReference type="EMBL" id="JBFDAH010000069">
    <property type="protein sequence ID" value="MEW4368106.1"/>
    <property type="molecule type" value="Genomic_DNA"/>
</dbReference>
<dbReference type="PROSITE" id="PS51257">
    <property type="entry name" value="PROKAR_LIPOPROTEIN"/>
    <property type="match status" value="1"/>
</dbReference>